<dbReference type="AlphaFoldDB" id="F3FHA0"/>
<gene>
    <name evidence="1" type="ORF">PSYJA_11630</name>
</gene>
<accession>F3FHA0</accession>
<dbReference type="Proteomes" id="UP000004471">
    <property type="component" value="Unassembled WGS sequence"/>
</dbReference>
<dbReference type="HOGENOM" id="CLU_2882605_0_0_6"/>
<dbReference type="EMBL" id="AEAH01000541">
    <property type="protein sequence ID" value="EGH29586.1"/>
    <property type="molecule type" value="Genomic_DNA"/>
</dbReference>
<name>F3FHA0_PSESX</name>
<proteinExistence type="predicted"/>
<organism evidence="1 2">
    <name type="scientific">Pseudomonas syringae pv. japonica str. M301072</name>
    <dbReference type="NCBI Taxonomy" id="629262"/>
    <lineage>
        <taxon>Bacteria</taxon>
        <taxon>Pseudomonadati</taxon>
        <taxon>Pseudomonadota</taxon>
        <taxon>Gammaproteobacteria</taxon>
        <taxon>Pseudomonadales</taxon>
        <taxon>Pseudomonadaceae</taxon>
        <taxon>Pseudomonas</taxon>
        <taxon>Pseudomonas syringae</taxon>
    </lineage>
</organism>
<protein>
    <submittedName>
        <fullName evidence="1">Uncharacterized protein</fullName>
    </submittedName>
</protein>
<comment type="caution">
    <text evidence="1">The sequence shown here is derived from an EMBL/GenBank/DDBJ whole genome shotgun (WGS) entry which is preliminary data.</text>
</comment>
<evidence type="ECO:0000313" key="1">
    <source>
        <dbReference type="EMBL" id="EGH29586.1"/>
    </source>
</evidence>
<reference evidence="1 2" key="1">
    <citation type="journal article" date="2011" name="PLoS Pathog.">
        <title>Dynamic evolution of pathogenicity revealed by sequencing and comparative genomics of 19 Pseudomonas syringae isolates.</title>
        <authorList>
            <person name="Baltrus D.A."/>
            <person name="Nishimura M.T."/>
            <person name="Romanchuk A."/>
            <person name="Chang J.H."/>
            <person name="Mukhtar M.S."/>
            <person name="Cherkis K."/>
            <person name="Roach J."/>
            <person name="Grant S.R."/>
            <person name="Jones C.D."/>
            <person name="Dangl J.L."/>
        </authorList>
    </citation>
    <scope>NUCLEOTIDE SEQUENCE [LARGE SCALE GENOMIC DNA]</scope>
    <source>
        <strain evidence="2">M301072PT</strain>
    </source>
</reference>
<evidence type="ECO:0000313" key="2">
    <source>
        <dbReference type="Proteomes" id="UP000004471"/>
    </source>
</evidence>
<sequence length="63" mass="6931">MNDALNGWIAQPSLGADGWQRESALVPIFSPIEILRPLLGSHQTSGSQSHLPWVNVRESSYKS</sequence>